<dbReference type="EMBL" id="BMKW01000011">
    <property type="protein sequence ID" value="GGJ30497.1"/>
    <property type="molecule type" value="Genomic_DNA"/>
</dbReference>
<dbReference type="InterPro" id="IPR050638">
    <property type="entry name" value="AA-Vitamin_Transporters"/>
</dbReference>
<feature type="transmembrane region" description="Helical" evidence="5">
    <location>
        <begin position="125"/>
        <end position="143"/>
    </location>
</feature>
<protein>
    <submittedName>
        <fullName evidence="7">ABC transporter permease</fullName>
    </submittedName>
</protein>
<evidence type="ECO:0000256" key="2">
    <source>
        <dbReference type="ARBA" id="ARBA00022692"/>
    </source>
</evidence>
<dbReference type="AlphaFoldDB" id="A0A917KUH1"/>
<keyword evidence="8" id="KW-1185">Reference proteome</keyword>
<evidence type="ECO:0000256" key="5">
    <source>
        <dbReference type="SAM" id="Phobius"/>
    </source>
</evidence>
<dbReference type="Pfam" id="PF00892">
    <property type="entry name" value="EamA"/>
    <property type="match status" value="2"/>
</dbReference>
<dbReference type="Proteomes" id="UP000661507">
    <property type="component" value="Unassembled WGS sequence"/>
</dbReference>
<comment type="caution">
    <text evidence="7">The sequence shown here is derived from an EMBL/GenBank/DDBJ whole genome shotgun (WGS) entry which is preliminary data.</text>
</comment>
<dbReference type="PANTHER" id="PTHR32322">
    <property type="entry name" value="INNER MEMBRANE TRANSPORTER"/>
    <property type="match status" value="1"/>
</dbReference>
<comment type="subcellular location">
    <subcellularLocation>
        <location evidence="1">Membrane</location>
        <topology evidence="1">Multi-pass membrane protein</topology>
    </subcellularLocation>
</comment>
<feature type="transmembrane region" description="Helical" evidence="5">
    <location>
        <begin position="268"/>
        <end position="287"/>
    </location>
</feature>
<dbReference type="SUPFAM" id="SSF103481">
    <property type="entry name" value="Multidrug resistance efflux transporter EmrE"/>
    <property type="match status" value="2"/>
</dbReference>
<name>A0A917KUH1_9PROT</name>
<feature type="transmembrane region" description="Helical" evidence="5">
    <location>
        <begin position="181"/>
        <end position="202"/>
    </location>
</feature>
<evidence type="ECO:0000313" key="7">
    <source>
        <dbReference type="EMBL" id="GGJ30497.1"/>
    </source>
</evidence>
<evidence type="ECO:0000256" key="4">
    <source>
        <dbReference type="ARBA" id="ARBA00023136"/>
    </source>
</evidence>
<keyword evidence="4 5" id="KW-0472">Membrane</keyword>
<reference evidence="7" key="1">
    <citation type="journal article" date="2014" name="Int. J. Syst. Evol. Microbiol.">
        <title>Complete genome sequence of Corynebacterium casei LMG S-19264T (=DSM 44701T), isolated from a smear-ripened cheese.</title>
        <authorList>
            <consortium name="US DOE Joint Genome Institute (JGI-PGF)"/>
            <person name="Walter F."/>
            <person name="Albersmeier A."/>
            <person name="Kalinowski J."/>
            <person name="Ruckert C."/>
        </authorList>
    </citation>
    <scope>NUCLEOTIDE SEQUENCE</scope>
    <source>
        <strain evidence="7">CGMCC 1.3617</strain>
    </source>
</reference>
<sequence length="301" mass="30771">MSFLAWSLLVALSVLWGGSFFFVGVAVAEIPPLTLVALRVSLAAMMLWAALPMLGVAPPRGGRAWRAIAVMGLVNNVIPFTLIVWAQRTLPSGLAAILNATTPLWTVLVAHALTTEEKATPGKLAGVLFGVAGVAAMMGVDVLGGAPAAGLATVAMLAATLSYAVAGVFGRRFRAIGVQPMQAALGQVTASALMMLPLALAVDRPWALPAPSGATVAAVLGLAGLSTALAYVLYFRILALAGAVNLLLVTFLIPVSAILLGTLVLGEALAPCHLLGMALIGLGLAAIDGRPLAYASRILRW</sequence>
<keyword evidence="3 5" id="KW-1133">Transmembrane helix</keyword>
<dbReference type="GO" id="GO:0016020">
    <property type="term" value="C:membrane"/>
    <property type="evidence" value="ECO:0007669"/>
    <property type="project" value="UniProtKB-SubCell"/>
</dbReference>
<reference evidence="7" key="2">
    <citation type="submission" date="2020-09" db="EMBL/GenBank/DDBJ databases">
        <authorList>
            <person name="Sun Q."/>
            <person name="Zhou Y."/>
        </authorList>
    </citation>
    <scope>NUCLEOTIDE SEQUENCE</scope>
    <source>
        <strain evidence="7">CGMCC 1.3617</strain>
    </source>
</reference>
<proteinExistence type="predicted"/>
<dbReference type="PANTHER" id="PTHR32322:SF9">
    <property type="entry name" value="AMINO-ACID METABOLITE EFFLUX PUMP-RELATED"/>
    <property type="match status" value="1"/>
</dbReference>
<evidence type="ECO:0000259" key="6">
    <source>
        <dbReference type="Pfam" id="PF00892"/>
    </source>
</evidence>
<dbReference type="InterPro" id="IPR037185">
    <property type="entry name" value="EmrE-like"/>
</dbReference>
<dbReference type="RefSeq" id="WP_229681468.1">
    <property type="nucleotide sequence ID" value="NZ_BMKW01000011.1"/>
</dbReference>
<feature type="transmembrane region" description="Helical" evidence="5">
    <location>
        <begin position="92"/>
        <end position="113"/>
    </location>
</feature>
<evidence type="ECO:0000313" key="8">
    <source>
        <dbReference type="Proteomes" id="UP000661507"/>
    </source>
</evidence>
<feature type="transmembrane region" description="Helical" evidence="5">
    <location>
        <begin position="64"/>
        <end position="86"/>
    </location>
</feature>
<dbReference type="InterPro" id="IPR000620">
    <property type="entry name" value="EamA_dom"/>
</dbReference>
<feature type="domain" description="EamA" evidence="6">
    <location>
        <begin position="8"/>
        <end position="137"/>
    </location>
</feature>
<evidence type="ECO:0000256" key="1">
    <source>
        <dbReference type="ARBA" id="ARBA00004141"/>
    </source>
</evidence>
<gene>
    <name evidence="7" type="ORF">GCM10011320_42500</name>
</gene>
<feature type="transmembrane region" description="Helical" evidence="5">
    <location>
        <begin position="38"/>
        <end position="57"/>
    </location>
</feature>
<feature type="transmembrane region" description="Helical" evidence="5">
    <location>
        <begin position="149"/>
        <end position="169"/>
    </location>
</feature>
<organism evidence="7 8">
    <name type="scientific">Neoroseomonas lacus</name>
    <dbReference type="NCBI Taxonomy" id="287609"/>
    <lineage>
        <taxon>Bacteria</taxon>
        <taxon>Pseudomonadati</taxon>
        <taxon>Pseudomonadota</taxon>
        <taxon>Alphaproteobacteria</taxon>
        <taxon>Acetobacterales</taxon>
        <taxon>Acetobacteraceae</taxon>
        <taxon>Neoroseomonas</taxon>
    </lineage>
</organism>
<accession>A0A917KUH1</accession>
<evidence type="ECO:0000256" key="3">
    <source>
        <dbReference type="ARBA" id="ARBA00022989"/>
    </source>
</evidence>
<feature type="transmembrane region" description="Helical" evidence="5">
    <location>
        <begin position="242"/>
        <end position="262"/>
    </location>
</feature>
<feature type="transmembrane region" description="Helical" evidence="5">
    <location>
        <begin position="214"/>
        <end position="235"/>
    </location>
</feature>
<feature type="domain" description="EamA" evidence="6">
    <location>
        <begin position="154"/>
        <end position="286"/>
    </location>
</feature>
<keyword evidence="2 5" id="KW-0812">Transmembrane</keyword>